<gene>
    <name evidence="1" type="ORF">P154DRAFT_577544</name>
</gene>
<dbReference type="AlphaFoldDB" id="A0A6A5WDQ6"/>
<name>A0A6A5WDQ6_9PLEO</name>
<accession>A0A6A5WDQ6</accession>
<proteinExistence type="predicted"/>
<protein>
    <submittedName>
        <fullName evidence="1">Uncharacterized protein</fullName>
    </submittedName>
</protein>
<dbReference type="Proteomes" id="UP000799779">
    <property type="component" value="Unassembled WGS sequence"/>
</dbReference>
<evidence type="ECO:0000313" key="2">
    <source>
        <dbReference type="Proteomes" id="UP000799779"/>
    </source>
</evidence>
<reference evidence="1" key="1">
    <citation type="journal article" date="2020" name="Stud. Mycol.">
        <title>101 Dothideomycetes genomes: a test case for predicting lifestyles and emergence of pathogens.</title>
        <authorList>
            <person name="Haridas S."/>
            <person name="Albert R."/>
            <person name="Binder M."/>
            <person name="Bloem J."/>
            <person name="Labutti K."/>
            <person name="Salamov A."/>
            <person name="Andreopoulos B."/>
            <person name="Baker S."/>
            <person name="Barry K."/>
            <person name="Bills G."/>
            <person name="Bluhm B."/>
            <person name="Cannon C."/>
            <person name="Castanera R."/>
            <person name="Culley D."/>
            <person name="Daum C."/>
            <person name="Ezra D."/>
            <person name="Gonzalez J."/>
            <person name="Henrissat B."/>
            <person name="Kuo A."/>
            <person name="Liang C."/>
            <person name="Lipzen A."/>
            <person name="Lutzoni F."/>
            <person name="Magnuson J."/>
            <person name="Mondo S."/>
            <person name="Nolan M."/>
            <person name="Ohm R."/>
            <person name="Pangilinan J."/>
            <person name="Park H.-J."/>
            <person name="Ramirez L."/>
            <person name="Alfaro M."/>
            <person name="Sun H."/>
            <person name="Tritt A."/>
            <person name="Yoshinaga Y."/>
            <person name="Zwiers L.-H."/>
            <person name="Turgeon B."/>
            <person name="Goodwin S."/>
            <person name="Spatafora J."/>
            <person name="Crous P."/>
            <person name="Grigoriev I."/>
        </authorList>
    </citation>
    <scope>NUCLEOTIDE SEQUENCE</scope>
    <source>
        <strain evidence="1">CBS 123094</strain>
    </source>
</reference>
<keyword evidence="2" id="KW-1185">Reference proteome</keyword>
<organism evidence="1 2">
    <name type="scientific">Amniculicola lignicola CBS 123094</name>
    <dbReference type="NCBI Taxonomy" id="1392246"/>
    <lineage>
        <taxon>Eukaryota</taxon>
        <taxon>Fungi</taxon>
        <taxon>Dikarya</taxon>
        <taxon>Ascomycota</taxon>
        <taxon>Pezizomycotina</taxon>
        <taxon>Dothideomycetes</taxon>
        <taxon>Pleosporomycetidae</taxon>
        <taxon>Pleosporales</taxon>
        <taxon>Amniculicolaceae</taxon>
        <taxon>Amniculicola</taxon>
    </lineage>
</organism>
<dbReference type="EMBL" id="ML977600">
    <property type="protein sequence ID" value="KAF1998929.1"/>
    <property type="molecule type" value="Genomic_DNA"/>
</dbReference>
<sequence length="185" mass="20212">MHPRARDKNGHNKHLQGGLTCIRYLFGSTGLEMYNAALQWRLRPTLALTKEFGVCCGSQARRSGEFSTLAFSTSNSAVLSRFEPKYSCPCKLDASDAITPYPASITVSWLTPVVLFHPLQRNPDRGCTAHTPVVVSTRRTALLYHITCAATADMCNAQRMSHVAHDYAVSRSPAALGSLSTHFAA</sequence>
<evidence type="ECO:0000313" key="1">
    <source>
        <dbReference type="EMBL" id="KAF1998929.1"/>
    </source>
</evidence>